<dbReference type="GO" id="GO:0000981">
    <property type="term" value="F:DNA-binding transcription factor activity, RNA polymerase II-specific"/>
    <property type="evidence" value="ECO:0007669"/>
    <property type="project" value="InterPro"/>
</dbReference>
<evidence type="ECO:0000313" key="10">
    <source>
        <dbReference type="Proteomes" id="UP000031036"/>
    </source>
</evidence>
<dbReference type="PROSITE" id="PS50071">
    <property type="entry name" value="HOMEOBOX_2"/>
    <property type="match status" value="1"/>
</dbReference>
<reference evidence="9 10" key="1">
    <citation type="submission" date="2014-11" db="EMBL/GenBank/DDBJ databases">
        <title>Genetic blueprint of the zoonotic pathogen Toxocara canis.</title>
        <authorList>
            <person name="Zhu X.-Q."/>
            <person name="Korhonen P.K."/>
            <person name="Cai H."/>
            <person name="Young N.D."/>
            <person name="Nejsum P."/>
            <person name="von Samson-Himmelstjerna G."/>
            <person name="Boag P.R."/>
            <person name="Tan P."/>
            <person name="Li Q."/>
            <person name="Min J."/>
            <person name="Yang Y."/>
            <person name="Wang X."/>
            <person name="Fang X."/>
            <person name="Hall R.S."/>
            <person name="Hofmann A."/>
            <person name="Sternberg P.W."/>
            <person name="Jex A.R."/>
            <person name="Gasser R.B."/>
        </authorList>
    </citation>
    <scope>NUCLEOTIDE SEQUENCE [LARGE SCALE GENOMIC DNA]</scope>
    <source>
        <strain evidence="9">PN_DK_2014</strain>
    </source>
</reference>
<feature type="domain" description="Homeobox" evidence="8">
    <location>
        <begin position="111"/>
        <end position="171"/>
    </location>
</feature>
<evidence type="ECO:0000256" key="7">
    <source>
        <dbReference type="RuleBase" id="RU000682"/>
    </source>
</evidence>
<dbReference type="InterPro" id="IPR017970">
    <property type="entry name" value="Homeobox_CS"/>
</dbReference>
<comment type="caution">
    <text evidence="9">The sequence shown here is derived from an EMBL/GenBank/DDBJ whole genome shotgun (WGS) entry which is preliminary data.</text>
</comment>
<dbReference type="InterPro" id="IPR020479">
    <property type="entry name" value="HD_metazoa"/>
</dbReference>
<keyword evidence="4 6" id="KW-0371">Homeobox</keyword>
<dbReference type="InterPro" id="IPR042768">
    <property type="entry name" value="MNX1/Ceh-12"/>
</dbReference>
<dbReference type="Gene3D" id="1.10.10.60">
    <property type="entry name" value="Homeodomain-like"/>
    <property type="match status" value="1"/>
</dbReference>
<dbReference type="GO" id="GO:0048663">
    <property type="term" value="P:neuron fate commitment"/>
    <property type="evidence" value="ECO:0007669"/>
    <property type="project" value="UniProtKB-ARBA"/>
</dbReference>
<protein>
    <submittedName>
        <fullName evidence="9">Homeobox protein ceh-12</fullName>
    </submittedName>
</protein>
<accession>A0A0B2W0P4</accession>
<dbReference type="PRINTS" id="PR00031">
    <property type="entry name" value="HTHREPRESSR"/>
</dbReference>
<evidence type="ECO:0000256" key="6">
    <source>
        <dbReference type="PROSITE-ProRule" id="PRU00108"/>
    </source>
</evidence>
<keyword evidence="5 6" id="KW-0539">Nucleus</keyword>
<dbReference type="GO" id="GO:0007417">
    <property type="term" value="P:central nervous system development"/>
    <property type="evidence" value="ECO:0007669"/>
    <property type="project" value="TreeGrafter"/>
</dbReference>
<proteinExistence type="predicted"/>
<evidence type="ECO:0000256" key="1">
    <source>
        <dbReference type="ARBA" id="ARBA00004123"/>
    </source>
</evidence>
<dbReference type="GO" id="GO:0048812">
    <property type="term" value="P:neuron projection morphogenesis"/>
    <property type="evidence" value="ECO:0007669"/>
    <property type="project" value="TreeGrafter"/>
</dbReference>
<keyword evidence="2" id="KW-0217">Developmental protein</keyword>
<dbReference type="FunFam" id="1.10.10.60:FF:000417">
    <property type="entry name" value="Even-skipped homeobox 1"/>
    <property type="match status" value="1"/>
</dbReference>
<dbReference type="PRINTS" id="PR00024">
    <property type="entry name" value="HOMEOBOX"/>
</dbReference>
<organism evidence="9 10">
    <name type="scientific">Toxocara canis</name>
    <name type="common">Canine roundworm</name>
    <dbReference type="NCBI Taxonomy" id="6265"/>
    <lineage>
        <taxon>Eukaryota</taxon>
        <taxon>Metazoa</taxon>
        <taxon>Ecdysozoa</taxon>
        <taxon>Nematoda</taxon>
        <taxon>Chromadorea</taxon>
        <taxon>Rhabditida</taxon>
        <taxon>Spirurina</taxon>
        <taxon>Ascaridomorpha</taxon>
        <taxon>Ascaridoidea</taxon>
        <taxon>Toxocaridae</taxon>
        <taxon>Toxocara</taxon>
    </lineage>
</organism>
<dbReference type="GO" id="GO:1990837">
    <property type="term" value="F:sequence-specific double-stranded DNA binding"/>
    <property type="evidence" value="ECO:0007669"/>
    <property type="project" value="TreeGrafter"/>
</dbReference>
<dbReference type="InterPro" id="IPR009057">
    <property type="entry name" value="Homeodomain-like_sf"/>
</dbReference>
<dbReference type="AlphaFoldDB" id="A0A0B2W0P4"/>
<dbReference type="Pfam" id="PF00046">
    <property type="entry name" value="Homeodomain"/>
    <property type="match status" value="1"/>
</dbReference>
<dbReference type="SUPFAM" id="SSF46689">
    <property type="entry name" value="Homeodomain-like"/>
    <property type="match status" value="1"/>
</dbReference>
<dbReference type="InterPro" id="IPR001356">
    <property type="entry name" value="HD"/>
</dbReference>
<keyword evidence="10" id="KW-1185">Reference proteome</keyword>
<name>A0A0B2W0P4_TOXCA</name>
<keyword evidence="3 6" id="KW-0238">DNA-binding</keyword>
<dbReference type="STRING" id="6265.A0A0B2W0P4"/>
<feature type="DNA-binding region" description="Homeobox" evidence="6">
    <location>
        <begin position="113"/>
        <end position="172"/>
    </location>
</feature>
<evidence type="ECO:0000259" key="8">
    <source>
        <dbReference type="PROSITE" id="PS50071"/>
    </source>
</evidence>
<sequence length="178" mass="19829">MFASIDALLHNNEPPTQPAACSYERTATAPHNATSSSSTVSIVPACTIASGISQLPSRQMPAMSSNIPHSALPLPSPVLIDQLSYPILHTTSIPFLYDHIALTLGAWQTLGKMRRPRTAFTSEQLIELEKHFAENRYLSRPRRYQLAQELNLTETQVKIWFQNRRMKNKRSLTSGGAN</sequence>
<dbReference type="PANTHER" id="PTHR24335:SF4">
    <property type="entry name" value="EXTRA-EXTRA"/>
    <property type="match status" value="1"/>
</dbReference>
<evidence type="ECO:0000256" key="2">
    <source>
        <dbReference type="ARBA" id="ARBA00022473"/>
    </source>
</evidence>
<dbReference type="OrthoDB" id="6159439at2759"/>
<comment type="subcellular location">
    <subcellularLocation>
        <location evidence="1 6 7">Nucleus</location>
    </subcellularLocation>
</comment>
<evidence type="ECO:0000256" key="4">
    <source>
        <dbReference type="ARBA" id="ARBA00023155"/>
    </source>
</evidence>
<evidence type="ECO:0000256" key="3">
    <source>
        <dbReference type="ARBA" id="ARBA00023125"/>
    </source>
</evidence>
<gene>
    <name evidence="9" type="primary">ceh-12</name>
    <name evidence="9" type="ORF">Tcan_03228</name>
</gene>
<evidence type="ECO:0000256" key="5">
    <source>
        <dbReference type="ARBA" id="ARBA00023242"/>
    </source>
</evidence>
<dbReference type="GO" id="GO:0005634">
    <property type="term" value="C:nucleus"/>
    <property type="evidence" value="ECO:0007669"/>
    <property type="project" value="UniProtKB-SubCell"/>
</dbReference>
<dbReference type="PROSITE" id="PS00027">
    <property type="entry name" value="HOMEOBOX_1"/>
    <property type="match status" value="1"/>
</dbReference>
<evidence type="ECO:0000313" key="9">
    <source>
        <dbReference type="EMBL" id="KHN87548.1"/>
    </source>
</evidence>
<dbReference type="InterPro" id="IPR000047">
    <property type="entry name" value="HTH_motif"/>
</dbReference>
<dbReference type="EMBL" id="JPKZ01000420">
    <property type="protein sequence ID" value="KHN87548.1"/>
    <property type="molecule type" value="Genomic_DNA"/>
</dbReference>
<dbReference type="Proteomes" id="UP000031036">
    <property type="component" value="Unassembled WGS sequence"/>
</dbReference>
<dbReference type="CDD" id="cd00086">
    <property type="entry name" value="homeodomain"/>
    <property type="match status" value="1"/>
</dbReference>
<dbReference type="PANTHER" id="PTHR24335">
    <property type="entry name" value="MOTOR NEURON AND PANCREAS HOMEOBOX PROTEIN"/>
    <property type="match status" value="1"/>
</dbReference>
<dbReference type="SMART" id="SM00389">
    <property type="entry name" value="HOX"/>
    <property type="match status" value="1"/>
</dbReference>